<dbReference type="Pfam" id="PF13396">
    <property type="entry name" value="PLDc_N"/>
    <property type="match status" value="1"/>
</dbReference>
<dbReference type="EMBL" id="JBHSMG010000002">
    <property type="protein sequence ID" value="MFC5502653.1"/>
    <property type="molecule type" value="Genomic_DNA"/>
</dbReference>
<dbReference type="Proteomes" id="UP001596039">
    <property type="component" value="Unassembled WGS sequence"/>
</dbReference>
<reference evidence="9" key="1">
    <citation type="journal article" date="2019" name="Int. J. Syst. Evol. Microbiol.">
        <title>The Global Catalogue of Microorganisms (GCM) 10K type strain sequencing project: providing services to taxonomists for standard genome sequencing and annotation.</title>
        <authorList>
            <consortium name="The Broad Institute Genomics Platform"/>
            <consortium name="The Broad Institute Genome Sequencing Center for Infectious Disease"/>
            <person name="Wu L."/>
            <person name="Ma J."/>
        </authorList>
    </citation>
    <scope>NUCLEOTIDE SEQUENCE [LARGE SCALE GENOMIC DNA]</scope>
    <source>
        <strain evidence="9">CGMCC 4.6997</strain>
    </source>
</reference>
<comment type="caution">
    <text evidence="8">The sequence shown here is derived from an EMBL/GenBank/DDBJ whole genome shotgun (WGS) entry which is preliminary data.</text>
</comment>
<keyword evidence="4 6" id="KW-1133">Transmembrane helix</keyword>
<keyword evidence="5 6" id="KW-0472">Membrane</keyword>
<organism evidence="8 9">
    <name type="scientific">Lysinimonas soli</name>
    <dbReference type="NCBI Taxonomy" id="1074233"/>
    <lineage>
        <taxon>Bacteria</taxon>
        <taxon>Bacillati</taxon>
        <taxon>Actinomycetota</taxon>
        <taxon>Actinomycetes</taxon>
        <taxon>Micrococcales</taxon>
        <taxon>Microbacteriaceae</taxon>
        <taxon>Lysinimonas</taxon>
    </lineage>
</organism>
<evidence type="ECO:0000313" key="9">
    <source>
        <dbReference type="Proteomes" id="UP001596039"/>
    </source>
</evidence>
<sequence>MSSNLDLSTIPLGVLIGLGVVLLLEITLDVIALVDLYRRPVASVALGNKWIWVAVILLVNLIGAILYFAIGRRPAPAVEQPSAGPSAPERTRSAAEIADALYGSDDETKRP</sequence>
<name>A0ABW0NRR7_9MICO</name>
<evidence type="ECO:0000256" key="1">
    <source>
        <dbReference type="ARBA" id="ARBA00004651"/>
    </source>
</evidence>
<comment type="subcellular location">
    <subcellularLocation>
        <location evidence="1">Cell membrane</location>
        <topology evidence="1">Multi-pass membrane protein</topology>
    </subcellularLocation>
</comment>
<keyword evidence="2" id="KW-1003">Cell membrane</keyword>
<evidence type="ECO:0000256" key="2">
    <source>
        <dbReference type="ARBA" id="ARBA00022475"/>
    </source>
</evidence>
<evidence type="ECO:0000256" key="5">
    <source>
        <dbReference type="ARBA" id="ARBA00023136"/>
    </source>
</evidence>
<evidence type="ECO:0000256" key="6">
    <source>
        <dbReference type="SAM" id="Phobius"/>
    </source>
</evidence>
<evidence type="ECO:0000256" key="4">
    <source>
        <dbReference type="ARBA" id="ARBA00022989"/>
    </source>
</evidence>
<evidence type="ECO:0000313" key="8">
    <source>
        <dbReference type="EMBL" id="MFC5502653.1"/>
    </source>
</evidence>
<keyword evidence="9" id="KW-1185">Reference proteome</keyword>
<gene>
    <name evidence="8" type="ORF">ACFPJ4_10435</name>
</gene>
<feature type="transmembrane region" description="Helical" evidence="6">
    <location>
        <begin position="50"/>
        <end position="70"/>
    </location>
</feature>
<feature type="domain" description="Cardiolipin synthase N-terminal" evidence="7">
    <location>
        <begin position="28"/>
        <end position="72"/>
    </location>
</feature>
<accession>A0ABW0NRR7</accession>
<proteinExistence type="predicted"/>
<dbReference type="InterPro" id="IPR027379">
    <property type="entry name" value="CLS_N"/>
</dbReference>
<evidence type="ECO:0000259" key="7">
    <source>
        <dbReference type="Pfam" id="PF13396"/>
    </source>
</evidence>
<dbReference type="RefSeq" id="WP_386740342.1">
    <property type="nucleotide sequence ID" value="NZ_JBHSMG010000002.1"/>
</dbReference>
<feature type="transmembrane region" description="Helical" evidence="6">
    <location>
        <begin position="12"/>
        <end position="34"/>
    </location>
</feature>
<protein>
    <submittedName>
        <fullName evidence="8">PLD nuclease N-terminal domain-containing protein</fullName>
    </submittedName>
</protein>
<evidence type="ECO:0000256" key="3">
    <source>
        <dbReference type="ARBA" id="ARBA00022692"/>
    </source>
</evidence>
<keyword evidence="3 6" id="KW-0812">Transmembrane</keyword>